<feature type="chain" id="PRO_5044892228" description="Methyltransferase domain-containing protein" evidence="2">
    <location>
        <begin position="19"/>
        <end position="352"/>
    </location>
</feature>
<gene>
    <name evidence="4" type="ORF">ACHAW5_004844</name>
</gene>
<feature type="domain" description="Methyltransferase" evidence="3">
    <location>
        <begin position="131"/>
        <end position="299"/>
    </location>
</feature>
<protein>
    <recommendedName>
        <fullName evidence="3">Methyltransferase domain-containing protein</fullName>
    </recommendedName>
</protein>
<accession>A0ABD3MJ92</accession>
<proteinExistence type="predicted"/>
<dbReference type="InterPro" id="IPR026913">
    <property type="entry name" value="METTL24"/>
</dbReference>
<feature type="region of interest" description="Disordered" evidence="1">
    <location>
        <begin position="41"/>
        <end position="61"/>
    </location>
</feature>
<evidence type="ECO:0000256" key="2">
    <source>
        <dbReference type="SAM" id="SignalP"/>
    </source>
</evidence>
<keyword evidence="5" id="KW-1185">Reference proteome</keyword>
<feature type="signal peptide" evidence="2">
    <location>
        <begin position="1"/>
        <end position="18"/>
    </location>
</feature>
<evidence type="ECO:0000313" key="5">
    <source>
        <dbReference type="Proteomes" id="UP001530315"/>
    </source>
</evidence>
<dbReference type="EMBL" id="JALLAZ020001795">
    <property type="protein sequence ID" value="KAL3763692.1"/>
    <property type="molecule type" value="Genomic_DNA"/>
</dbReference>
<sequence length="352" mass="39490">MILVVIVAMIFLLNNLHGTSTYFDPVTVHENDVPTAPAAHVHEDPEKIEETRTVGTRTPPPPVAIVASSQKIDYPKCATNPYEGSIKETFDVVMETAQDWLDHQVAYYDIARRKSYERGGHGRFFPFEVMATCEDVQCVGGACSGDKSKYVCGLSRLGGGGGGKECVVYSIGGNNEWQFEEDLLRRTNCHIHTFDCTGPQSRFTLPHDESNRLSFHHICLGAKRMKGIGNDSPRCDGPRKLCGDTWTLEEIQRHLGHDRIDLLKLDIEGWEWPVFDIEYTNATMPMQVLVEVHYTWGEKGTRGVIHDRTMGSAEDLVRLQGRLLKMGLVTVHRDDNPSCPWCSELTLVRVAC</sequence>
<organism evidence="4 5">
    <name type="scientific">Stephanodiscus triporus</name>
    <dbReference type="NCBI Taxonomy" id="2934178"/>
    <lineage>
        <taxon>Eukaryota</taxon>
        <taxon>Sar</taxon>
        <taxon>Stramenopiles</taxon>
        <taxon>Ochrophyta</taxon>
        <taxon>Bacillariophyta</taxon>
        <taxon>Coscinodiscophyceae</taxon>
        <taxon>Thalassiosirophycidae</taxon>
        <taxon>Stephanodiscales</taxon>
        <taxon>Stephanodiscaceae</taxon>
        <taxon>Stephanodiscus</taxon>
    </lineage>
</organism>
<evidence type="ECO:0000256" key="1">
    <source>
        <dbReference type="SAM" id="MobiDB-lite"/>
    </source>
</evidence>
<name>A0ABD3MJ92_9STRA</name>
<reference evidence="4 5" key="1">
    <citation type="submission" date="2024-10" db="EMBL/GenBank/DDBJ databases">
        <title>Updated reference genomes for cyclostephanoid diatoms.</title>
        <authorList>
            <person name="Roberts W.R."/>
            <person name="Alverson A.J."/>
        </authorList>
    </citation>
    <scope>NUCLEOTIDE SEQUENCE [LARGE SCALE GENOMIC DNA]</scope>
    <source>
        <strain evidence="4 5">AJA276-08</strain>
    </source>
</reference>
<keyword evidence="2" id="KW-0732">Signal</keyword>
<feature type="compositionally biased region" description="Basic and acidic residues" evidence="1">
    <location>
        <begin position="41"/>
        <end position="52"/>
    </location>
</feature>
<dbReference type="Pfam" id="PF13383">
    <property type="entry name" value="Methyltransf_22"/>
    <property type="match status" value="1"/>
</dbReference>
<dbReference type="InterPro" id="IPR025714">
    <property type="entry name" value="Methyltranfer_dom"/>
</dbReference>
<comment type="caution">
    <text evidence="4">The sequence shown here is derived from an EMBL/GenBank/DDBJ whole genome shotgun (WGS) entry which is preliminary data.</text>
</comment>
<evidence type="ECO:0000313" key="4">
    <source>
        <dbReference type="EMBL" id="KAL3763692.1"/>
    </source>
</evidence>
<dbReference type="AlphaFoldDB" id="A0ABD3MJ92"/>
<dbReference type="PANTHER" id="PTHR32026:SF10">
    <property type="entry name" value="METHYLTRANSFERASE-LIKE PROTEIN 24-RELATED"/>
    <property type="match status" value="1"/>
</dbReference>
<dbReference type="PANTHER" id="PTHR32026">
    <property type="entry name" value="METHYLTRANSFERASE-LIKE PROTEIN 24"/>
    <property type="match status" value="1"/>
</dbReference>
<evidence type="ECO:0000259" key="3">
    <source>
        <dbReference type="Pfam" id="PF13383"/>
    </source>
</evidence>
<dbReference type="Proteomes" id="UP001530315">
    <property type="component" value="Unassembled WGS sequence"/>
</dbReference>